<evidence type="ECO:0000256" key="3">
    <source>
        <dbReference type="ARBA" id="ARBA00006852"/>
    </source>
</evidence>
<protein>
    <recommendedName>
        <fullName evidence="4">ADP-ribosylation factor-like protein 6-interacting protein 4</fullName>
    </recommendedName>
</protein>
<evidence type="ECO:0000313" key="10">
    <source>
        <dbReference type="Proteomes" id="UP001307889"/>
    </source>
</evidence>
<name>A0ABN7B2Z0_9HEMI</name>
<dbReference type="InterPro" id="IPR019532">
    <property type="entry name" value="Nucl_RNA-splicing_assoc_SR-25"/>
</dbReference>
<evidence type="ECO:0000256" key="4">
    <source>
        <dbReference type="ARBA" id="ARBA00017993"/>
    </source>
</evidence>
<dbReference type="EMBL" id="AP028917">
    <property type="protein sequence ID" value="BES98784.1"/>
    <property type="molecule type" value="Genomic_DNA"/>
</dbReference>
<feature type="compositionally biased region" description="Basic residues" evidence="8">
    <location>
        <begin position="24"/>
        <end position="38"/>
    </location>
</feature>
<comment type="subcellular location">
    <subcellularLocation>
        <location evidence="1">Nucleus speckle</location>
    </subcellularLocation>
    <subcellularLocation>
        <location evidence="2">Nucleus</location>
        <location evidence="2">Nucleolus</location>
    </subcellularLocation>
</comment>
<evidence type="ECO:0000256" key="2">
    <source>
        <dbReference type="ARBA" id="ARBA00004604"/>
    </source>
</evidence>
<reference evidence="9 10" key="1">
    <citation type="submission" date="2023-09" db="EMBL/GenBank/DDBJ databases">
        <title>Nesidiocoris tenuis whole genome shotgun sequence.</title>
        <authorList>
            <person name="Shibata T."/>
            <person name="Shimoda M."/>
            <person name="Kobayashi T."/>
            <person name="Uehara T."/>
        </authorList>
    </citation>
    <scope>NUCLEOTIDE SEQUENCE [LARGE SCALE GENOMIC DNA]</scope>
    <source>
        <strain evidence="9 10">Japan</strain>
    </source>
</reference>
<feature type="compositionally biased region" description="Low complexity" evidence="8">
    <location>
        <begin position="92"/>
        <end position="102"/>
    </location>
</feature>
<comment type="similarity">
    <text evidence="3">Belongs to the ARL6IP4 family.</text>
</comment>
<sequence>MSKKKRKRDCSSSSSSEESDSEPKKKKLKKKKKKRHRSTSSEESARKSSSSENSQSSDEERKKKLKKKRKKEKKKKAKEEKRKLKKLKKAAEQPPLIGPALPGSGGPIGPAIPAEILAGVKQEETEGRPRMAPMTKEEWEKRQSVVRRVYDEATGRHRLIKGDGEVLEEIVSRDRHLEINRQATLGDGLYFQSKLPNR</sequence>
<evidence type="ECO:0000313" key="9">
    <source>
        <dbReference type="EMBL" id="BES98784.1"/>
    </source>
</evidence>
<feature type="compositionally biased region" description="Basic residues" evidence="8">
    <location>
        <begin position="63"/>
        <end position="76"/>
    </location>
</feature>
<evidence type="ECO:0000256" key="8">
    <source>
        <dbReference type="SAM" id="MobiDB-lite"/>
    </source>
</evidence>
<gene>
    <name evidence="9" type="ORF">NTJ_11599</name>
</gene>
<dbReference type="Proteomes" id="UP001307889">
    <property type="component" value="Chromosome 9"/>
</dbReference>
<evidence type="ECO:0000256" key="5">
    <source>
        <dbReference type="ARBA" id="ARBA00022664"/>
    </source>
</evidence>
<dbReference type="Pfam" id="PF10500">
    <property type="entry name" value="SR-25"/>
    <property type="match status" value="1"/>
</dbReference>
<proteinExistence type="inferred from homology"/>
<evidence type="ECO:0000256" key="1">
    <source>
        <dbReference type="ARBA" id="ARBA00004324"/>
    </source>
</evidence>
<keyword evidence="7" id="KW-0539">Nucleus</keyword>
<accession>A0ABN7B2Z0</accession>
<feature type="region of interest" description="Disordered" evidence="8">
    <location>
        <begin position="1"/>
        <end position="141"/>
    </location>
</feature>
<feature type="compositionally biased region" description="Low complexity" evidence="8">
    <location>
        <begin position="109"/>
        <end position="119"/>
    </location>
</feature>
<feature type="compositionally biased region" description="Basic and acidic residues" evidence="8">
    <location>
        <begin position="121"/>
        <end position="141"/>
    </location>
</feature>
<evidence type="ECO:0000256" key="7">
    <source>
        <dbReference type="ARBA" id="ARBA00023242"/>
    </source>
</evidence>
<feature type="compositionally biased region" description="Low complexity" evidence="8">
    <location>
        <begin position="47"/>
        <end position="56"/>
    </location>
</feature>
<evidence type="ECO:0000256" key="6">
    <source>
        <dbReference type="ARBA" id="ARBA00023187"/>
    </source>
</evidence>
<organism evidence="9 10">
    <name type="scientific">Nesidiocoris tenuis</name>
    <dbReference type="NCBI Taxonomy" id="355587"/>
    <lineage>
        <taxon>Eukaryota</taxon>
        <taxon>Metazoa</taxon>
        <taxon>Ecdysozoa</taxon>
        <taxon>Arthropoda</taxon>
        <taxon>Hexapoda</taxon>
        <taxon>Insecta</taxon>
        <taxon>Pterygota</taxon>
        <taxon>Neoptera</taxon>
        <taxon>Paraneoptera</taxon>
        <taxon>Hemiptera</taxon>
        <taxon>Heteroptera</taxon>
        <taxon>Panheteroptera</taxon>
        <taxon>Cimicomorpha</taxon>
        <taxon>Miridae</taxon>
        <taxon>Dicyphina</taxon>
        <taxon>Nesidiocoris</taxon>
    </lineage>
</organism>
<keyword evidence="5" id="KW-0507">mRNA processing</keyword>
<keyword evidence="6" id="KW-0508">mRNA splicing</keyword>
<keyword evidence="10" id="KW-1185">Reference proteome</keyword>